<proteinExistence type="predicted"/>
<protein>
    <submittedName>
        <fullName evidence="3">Uncharacterized protein</fullName>
    </submittedName>
</protein>
<accession>F4S876</accession>
<evidence type="ECO:0000256" key="2">
    <source>
        <dbReference type="SAM" id="Phobius"/>
    </source>
</evidence>
<dbReference type="GeneID" id="18926212"/>
<feature type="compositionally biased region" description="Polar residues" evidence="1">
    <location>
        <begin position="127"/>
        <end position="138"/>
    </location>
</feature>
<name>F4S876_MELLP</name>
<feature type="compositionally biased region" description="Polar residues" evidence="1">
    <location>
        <begin position="85"/>
        <end position="107"/>
    </location>
</feature>
<keyword evidence="2" id="KW-0812">Transmembrane</keyword>
<feature type="compositionally biased region" description="Low complexity" evidence="1">
    <location>
        <begin position="248"/>
        <end position="264"/>
    </location>
</feature>
<keyword evidence="2" id="KW-0472">Membrane</keyword>
<keyword evidence="2" id="KW-1133">Transmembrane helix</keyword>
<dbReference type="Proteomes" id="UP000001072">
    <property type="component" value="Unassembled WGS sequence"/>
</dbReference>
<feature type="transmembrane region" description="Helical" evidence="2">
    <location>
        <begin position="473"/>
        <end position="501"/>
    </location>
</feature>
<dbReference type="RefSeq" id="XP_007417602.1">
    <property type="nucleotide sequence ID" value="XM_007417540.1"/>
</dbReference>
<feature type="compositionally biased region" description="Basic and acidic residues" evidence="1">
    <location>
        <begin position="155"/>
        <end position="166"/>
    </location>
</feature>
<dbReference type="HOGENOM" id="CLU_365654_0_0_1"/>
<dbReference type="OrthoDB" id="2552042at2759"/>
<feature type="transmembrane region" description="Helical" evidence="2">
    <location>
        <begin position="537"/>
        <end position="559"/>
    </location>
</feature>
<dbReference type="eggNOG" id="ENOG502S5E6">
    <property type="taxonomic scope" value="Eukaryota"/>
</dbReference>
<feature type="transmembrane region" description="Helical" evidence="2">
    <location>
        <begin position="596"/>
        <end position="621"/>
    </location>
</feature>
<dbReference type="KEGG" id="mlr:MELLADRAFT_118361"/>
<evidence type="ECO:0000313" key="4">
    <source>
        <dbReference type="Proteomes" id="UP000001072"/>
    </source>
</evidence>
<feature type="compositionally biased region" description="Low complexity" evidence="1">
    <location>
        <begin position="108"/>
        <end position="126"/>
    </location>
</feature>
<evidence type="ECO:0000256" key="1">
    <source>
        <dbReference type="SAM" id="MobiDB-lite"/>
    </source>
</evidence>
<reference evidence="4" key="1">
    <citation type="journal article" date="2011" name="Proc. Natl. Acad. Sci. U.S.A.">
        <title>Obligate biotrophy features unraveled by the genomic analysis of rust fungi.</title>
        <authorList>
            <person name="Duplessis S."/>
            <person name="Cuomo C.A."/>
            <person name="Lin Y.-C."/>
            <person name="Aerts A."/>
            <person name="Tisserant E."/>
            <person name="Veneault-Fourrey C."/>
            <person name="Joly D.L."/>
            <person name="Hacquard S."/>
            <person name="Amselem J."/>
            <person name="Cantarel B.L."/>
            <person name="Chiu R."/>
            <person name="Coutinho P.M."/>
            <person name="Feau N."/>
            <person name="Field M."/>
            <person name="Frey P."/>
            <person name="Gelhaye E."/>
            <person name="Goldberg J."/>
            <person name="Grabherr M.G."/>
            <person name="Kodira C.D."/>
            <person name="Kohler A."/>
            <person name="Kuees U."/>
            <person name="Lindquist E.A."/>
            <person name="Lucas S.M."/>
            <person name="Mago R."/>
            <person name="Mauceli E."/>
            <person name="Morin E."/>
            <person name="Murat C."/>
            <person name="Pangilinan J.L."/>
            <person name="Park R."/>
            <person name="Pearson M."/>
            <person name="Quesneville H."/>
            <person name="Rouhier N."/>
            <person name="Sakthikumar S."/>
            <person name="Salamov A.A."/>
            <person name="Schmutz J."/>
            <person name="Selles B."/>
            <person name="Shapiro H."/>
            <person name="Tanguay P."/>
            <person name="Tuskan G.A."/>
            <person name="Henrissat B."/>
            <person name="Van de Peer Y."/>
            <person name="Rouze P."/>
            <person name="Ellis J.G."/>
            <person name="Dodds P.N."/>
            <person name="Schein J.E."/>
            <person name="Zhong S."/>
            <person name="Hamelin R.C."/>
            <person name="Grigoriev I.V."/>
            <person name="Szabo L.J."/>
            <person name="Martin F."/>
        </authorList>
    </citation>
    <scope>NUCLEOTIDE SEQUENCE [LARGE SCALE GENOMIC DNA]</scope>
    <source>
        <strain evidence="4">98AG31 / pathotype 3-4-7</strain>
    </source>
</reference>
<feature type="region of interest" description="Disordered" evidence="1">
    <location>
        <begin position="151"/>
        <end position="205"/>
    </location>
</feature>
<dbReference type="AlphaFoldDB" id="F4S876"/>
<feature type="compositionally biased region" description="Polar residues" evidence="1">
    <location>
        <begin position="168"/>
        <end position="177"/>
    </location>
</feature>
<feature type="region of interest" description="Disordered" evidence="1">
    <location>
        <begin position="85"/>
        <end position="138"/>
    </location>
</feature>
<feature type="transmembrane region" description="Helical" evidence="2">
    <location>
        <begin position="507"/>
        <end position="525"/>
    </location>
</feature>
<evidence type="ECO:0000313" key="3">
    <source>
        <dbReference type="EMBL" id="EGF99165.1"/>
    </source>
</evidence>
<organism evidence="4">
    <name type="scientific">Melampsora larici-populina (strain 98AG31 / pathotype 3-4-7)</name>
    <name type="common">Poplar leaf rust fungus</name>
    <dbReference type="NCBI Taxonomy" id="747676"/>
    <lineage>
        <taxon>Eukaryota</taxon>
        <taxon>Fungi</taxon>
        <taxon>Dikarya</taxon>
        <taxon>Basidiomycota</taxon>
        <taxon>Pucciniomycotina</taxon>
        <taxon>Pucciniomycetes</taxon>
        <taxon>Pucciniales</taxon>
        <taxon>Melampsoraceae</taxon>
        <taxon>Melampsora</taxon>
    </lineage>
</organism>
<dbReference type="VEuPathDB" id="FungiDB:MELLADRAFT_118361"/>
<feature type="region of interest" description="Disordered" evidence="1">
    <location>
        <begin position="652"/>
        <end position="763"/>
    </location>
</feature>
<sequence length="763" mass="83516">MEIELDPTQIPLPSSPPYQQSIGPSTILSIDILNHPISFDNDHNSILNLENNHVISTNGIQSDSEISSSDSHFASCLSAHSDDVQSIQSNPNVNTLPQLDLDSNTLNSKRNSQLQSSSSTHSPDSSNATRSSQSNDSFTATLSVRSLTESNTHTIPDHNASDHDSHFNLPSATSPLSCPTFGHGSINDTQQTSPIDEPDDAGLDEPYMIALDGTLGIDSHQSETTPIASNVTLNESNQQSSHPKTDSADPTTSSTTSIDQSPTSNLVKPHRITQHFPATDINPLFLTSNPSSNTANLPERRVSAFPAPIPDSHTFNNHGERPHHLFTNAVVSNDPTNVPLPPSPPILPSPELPLVIDMISDDGFHQTDHSTCLTSSEHNTLANNIAVIPDSLVHERTLTTIHDMIQPTTFLETYSLPQSEPHMLTDSLAASRRPRLRPPKVPEPRLNDLMNEKPIHSDHYCCFAIPLYNTGIYVILAQFTVFGFVAGVLAFAAPSVIAIAVPEPLTAVMGVLCILVGVFQLMGFYGVYKERVKIFRIYLYINFAFVIITLGYSLVIMILSAQQHSTAIEQCLLQFVSADGDNTETPSNESKTLCNIWTWAQLGICGILWILFGISESYFCFLQRRWSQDQKNDHLKYRSIISAVRESLAVRNSEEIGRRSESNDEGVPRGMNGVVKGGSRLKNEIEWKPILTEPQEEQEITESKSHDSGSGSGSGSSDAEFYRKSLASNDHQPRRTRGDSNLSAPKSILKNSNSRSNSSSTVV</sequence>
<keyword evidence="4" id="KW-1185">Reference proteome</keyword>
<feature type="region of interest" description="Disordered" evidence="1">
    <location>
        <begin position="234"/>
        <end position="267"/>
    </location>
</feature>
<feature type="compositionally biased region" description="Basic and acidic residues" evidence="1">
    <location>
        <begin position="652"/>
        <end position="662"/>
    </location>
</feature>
<dbReference type="InParanoid" id="F4S876"/>
<gene>
    <name evidence="3" type="ORF">MELLADRAFT_118361</name>
</gene>
<feature type="compositionally biased region" description="Low complexity" evidence="1">
    <location>
        <begin position="751"/>
        <end position="763"/>
    </location>
</feature>
<dbReference type="EMBL" id="GL883163">
    <property type="protein sequence ID" value="EGF99165.1"/>
    <property type="molecule type" value="Genomic_DNA"/>
</dbReference>